<dbReference type="Pfam" id="PF13432">
    <property type="entry name" value="TPR_16"/>
    <property type="match status" value="1"/>
</dbReference>
<dbReference type="GO" id="GO:0016491">
    <property type="term" value="F:oxidoreductase activity"/>
    <property type="evidence" value="ECO:0007669"/>
    <property type="project" value="InterPro"/>
</dbReference>
<dbReference type="KEGG" id="dwd:DSCW_07310"/>
<dbReference type="PANTHER" id="PTHR15704">
    <property type="entry name" value="SUPERKILLER 3 PROTEIN-RELATED"/>
    <property type="match status" value="1"/>
</dbReference>
<feature type="repeat" description="TPR" evidence="3">
    <location>
        <begin position="332"/>
        <end position="365"/>
    </location>
</feature>
<dbReference type="GO" id="GO:0006401">
    <property type="term" value="P:RNA catabolic process"/>
    <property type="evidence" value="ECO:0007669"/>
    <property type="project" value="InterPro"/>
</dbReference>
<dbReference type="PROSITE" id="PS50293">
    <property type="entry name" value="TPR_REGION"/>
    <property type="match status" value="1"/>
</dbReference>
<dbReference type="PROSITE" id="PS51352">
    <property type="entry name" value="THIOREDOXIN_2"/>
    <property type="match status" value="1"/>
</dbReference>
<dbReference type="EMBL" id="AP021875">
    <property type="protein sequence ID" value="BBO73314.1"/>
    <property type="molecule type" value="Genomic_DNA"/>
</dbReference>
<keyword evidence="1" id="KW-0677">Repeat</keyword>
<dbReference type="SUPFAM" id="SSF52833">
    <property type="entry name" value="Thioredoxin-like"/>
    <property type="match status" value="1"/>
</dbReference>
<dbReference type="GO" id="GO:0006950">
    <property type="term" value="P:response to stress"/>
    <property type="evidence" value="ECO:0007669"/>
    <property type="project" value="UniProtKB-ARBA"/>
</dbReference>
<dbReference type="SMART" id="SM00028">
    <property type="entry name" value="TPR"/>
    <property type="match status" value="5"/>
</dbReference>
<dbReference type="InterPro" id="IPR019734">
    <property type="entry name" value="TPR_rpt"/>
</dbReference>
<sequence length="657" mass="72997">MKVDRFFAGLLIAVIIAVGFVSTNAQGALKTGSAVPVFTLKDVNGKAYPLSDTQTKPMTILYFFDPDSRPSIEGLLSLDQLVKKYRDADLTVWAITRSSPQKVDAFNQKTHTLFPVLLDSAGVSAMYDAQRVLPTVCIIGPELKMLDYFQGGGKTTQVMLVRLAERNLQRKRPAVARAITETVEKQDPGNTRARAVKGYAAMQEGKLDEAEQTFYNLSKEKGKDAVLGKEGLAQVYEEKGQTAKSIKLAEEVAAQAKDRPLAHVIKGDQLYRQNKKKAAESEYRQGTQKQGGAPFQRAVAYNQLGRLYAQRGDLAKSRELYDQAVSIDPYYIEATSNKGLTYEQEGRWDKALEAYRQAEAIDKRDPFVRALSENALRMLMIQKDEMKQRELAVAIKKVVERYRQNRFTEEPVDDPWTSRPTRVVFFDISESGGLSQRAGFAGLLKAYLERQLGGSGRILVVDNLIVKGAIDELELDRDALADNEILTRLSQALQASLIVKGSIFQMPSGPLCNLKILSAQDGSAVEGIDYQFNAGIHVQQDLNQINRSLLVRIMEKYPLQAFVVQVTGNQVLLNLGALQGVVEGTVFDVVEEKAPITYKGKTFVPEPAMVAKVHVVRAESDFSYGHIKDQRRPIKADDKLREDLNSLLPAAAGTRVW</sequence>
<evidence type="ECO:0000259" key="4">
    <source>
        <dbReference type="PROSITE" id="PS51352"/>
    </source>
</evidence>
<organism evidence="5 6">
    <name type="scientific">Desulfosarcina widdelii</name>
    <dbReference type="NCBI Taxonomy" id="947919"/>
    <lineage>
        <taxon>Bacteria</taxon>
        <taxon>Pseudomonadati</taxon>
        <taxon>Thermodesulfobacteriota</taxon>
        <taxon>Desulfobacteria</taxon>
        <taxon>Desulfobacterales</taxon>
        <taxon>Desulfosarcinaceae</taxon>
        <taxon>Desulfosarcina</taxon>
    </lineage>
</organism>
<dbReference type="InterPro" id="IPR013766">
    <property type="entry name" value="Thioredoxin_domain"/>
</dbReference>
<dbReference type="GO" id="GO:0016209">
    <property type="term" value="F:antioxidant activity"/>
    <property type="evidence" value="ECO:0007669"/>
    <property type="project" value="InterPro"/>
</dbReference>
<keyword evidence="2 3" id="KW-0802">TPR repeat</keyword>
<gene>
    <name evidence="5" type="ORF">DSCW_07310</name>
</gene>
<dbReference type="SUPFAM" id="SSF48452">
    <property type="entry name" value="TPR-like"/>
    <property type="match status" value="2"/>
</dbReference>
<dbReference type="InterPro" id="IPR011990">
    <property type="entry name" value="TPR-like_helical_dom_sf"/>
</dbReference>
<dbReference type="Gene3D" id="3.40.30.10">
    <property type="entry name" value="Glutaredoxin"/>
    <property type="match status" value="1"/>
</dbReference>
<dbReference type="RefSeq" id="WP_155302433.1">
    <property type="nucleotide sequence ID" value="NZ_AP021875.1"/>
</dbReference>
<evidence type="ECO:0000313" key="6">
    <source>
        <dbReference type="Proteomes" id="UP000427769"/>
    </source>
</evidence>
<accession>A0A5K7Z4A6</accession>
<feature type="domain" description="Thioredoxin" evidence="4">
    <location>
        <begin position="29"/>
        <end position="169"/>
    </location>
</feature>
<dbReference type="AlphaFoldDB" id="A0A5K7Z4A6"/>
<reference evidence="5 6" key="1">
    <citation type="submission" date="2019-11" db="EMBL/GenBank/DDBJ databases">
        <title>Comparative genomics of hydrocarbon-degrading Desulfosarcina strains.</title>
        <authorList>
            <person name="Watanabe M."/>
            <person name="Kojima H."/>
            <person name="Fukui M."/>
        </authorList>
    </citation>
    <scope>NUCLEOTIDE SEQUENCE [LARGE SCALE GENOMIC DNA]</scope>
    <source>
        <strain evidence="5 6">PP31</strain>
    </source>
</reference>
<dbReference type="InterPro" id="IPR036249">
    <property type="entry name" value="Thioredoxin-like_sf"/>
</dbReference>
<evidence type="ECO:0000256" key="1">
    <source>
        <dbReference type="ARBA" id="ARBA00022737"/>
    </source>
</evidence>
<dbReference type="OrthoDB" id="5410474at2"/>
<name>A0A5K7Z4A6_9BACT</name>
<dbReference type="Pfam" id="PF00578">
    <property type="entry name" value="AhpC-TSA"/>
    <property type="match status" value="1"/>
</dbReference>
<dbReference type="PROSITE" id="PS50005">
    <property type="entry name" value="TPR"/>
    <property type="match status" value="2"/>
</dbReference>
<feature type="repeat" description="TPR" evidence="3">
    <location>
        <begin position="298"/>
        <end position="331"/>
    </location>
</feature>
<keyword evidence="6" id="KW-1185">Reference proteome</keyword>
<dbReference type="InterPro" id="IPR000866">
    <property type="entry name" value="AhpC/TSA"/>
</dbReference>
<protein>
    <recommendedName>
        <fullName evidence="4">Thioredoxin domain-containing protein</fullName>
    </recommendedName>
</protein>
<dbReference type="PANTHER" id="PTHR15704:SF7">
    <property type="entry name" value="SUPERKILLER COMPLEX PROTEIN 3"/>
    <property type="match status" value="1"/>
</dbReference>
<dbReference type="GO" id="GO:0055087">
    <property type="term" value="C:Ski complex"/>
    <property type="evidence" value="ECO:0007669"/>
    <property type="project" value="InterPro"/>
</dbReference>
<dbReference type="Gene3D" id="1.25.40.10">
    <property type="entry name" value="Tetratricopeptide repeat domain"/>
    <property type="match status" value="1"/>
</dbReference>
<evidence type="ECO:0000256" key="2">
    <source>
        <dbReference type="ARBA" id="ARBA00022803"/>
    </source>
</evidence>
<dbReference type="Proteomes" id="UP000427769">
    <property type="component" value="Chromosome"/>
</dbReference>
<proteinExistence type="predicted"/>
<dbReference type="Pfam" id="PF13424">
    <property type="entry name" value="TPR_12"/>
    <property type="match status" value="1"/>
</dbReference>
<evidence type="ECO:0000313" key="5">
    <source>
        <dbReference type="EMBL" id="BBO73314.1"/>
    </source>
</evidence>
<evidence type="ECO:0000256" key="3">
    <source>
        <dbReference type="PROSITE-ProRule" id="PRU00339"/>
    </source>
</evidence>
<dbReference type="InterPro" id="IPR039226">
    <property type="entry name" value="Ski3/TTC37"/>
</dbReference>
<dbReference type="CDD" id="cd02966">
    <property type="entry name" value="TlpA_like_family"/>
    <property type="match status" value="1"/>
</dbReference>